<proteinExistence type="predicted"/>
<sequence>MERERLRYRPVEVFVEEEVPDIVVVVAGLTWTAAMVVETATVIAAAAVIGDDEAWRGATNLVSCGTPASTPVYMAQGDGAHQPLG</sequence>
<reference evidence="1" key="1">
    <citation type="journal article" date="2002" name="Nature">
        <title>The genome sequence and structure of rice chromosome 1.</title>
        <authorList>
            <person name="Sasaki T."/>
            <person name="Matsumoto T."/>
            <person name="Yamamoto K."/>
            <person name="Sakata K."/>
            <person name="Baba T."/>
            <person name="Katayose Y."/>
            <person name="Wu J."/>
            <person name="Niimura Y."/>
            <person name="Cheng Z."/>
            <person name="Nagamura Y."/>
            <person name="Antonio B.A."/>
            <person name="Kanamori H."/>
            <person name="Hosokawa S."/>
            <person name="Masukawa M."/>
            <person name="Arikawa K."/>
            <person name="Chiden Y."/>
            <person name="Hayashi M."/>
            <person name="Okamoto M."/>
            <person name="Ando T."/>
            <person name="Aoki H."/>
            <person name="Arita K."/>
            <person name="Hamada M."/>
            <person name="Harada C."/>
            <person name="Hijishita S."/>
            <person name="Honda M."/>
            <person name="Ichikawa Y."/>
            <person name="Idonuma A."/>
            <person name="Iijima M."/>
            <person name="Ikeda M."/>
            <person name="Ikeno M."/>
            <person name="Itoh S."/>
            <person name="Itoh T."/>
            <person name="Itoh Y."/>
            <person name="Itoh Y."/>
            <person name="Iwabuchi A."/>
            <person name="Kamiya K."/>
            <person name="Karasawa W."/>
            <person name="Katagiri S."/>
            <person name="Kikuta A."/>
            <person name="Kobayashi N."/>
            <person name="Kono I."/>
            <person name="Machita K."/>
            <person name="Maehara T."/>
            <person name="Mizuno H."/>
            <person name="Mizubayashi T."/>
            <person name="Mukai Y."/>
            <person name="Nagasaki H."/>
            <person name="Nakashima M."/>
            <person name="Nakama Y."/>
            <person name="Nakamichi Y."/>
            <person name="Nakamura M."/>
            <person name="Namiki N."/>
            <person name="Negishi M."/>
            <person name="Ohta I."/>
            <person name="Ono N."/>
            <person name="Saji S."/>
            <person name="Sakai K."/>
            <person name="Shibata M."/>
            <person name="Shimokawa T."/>
            <person name="Shomura A."/>
            <person name="Song J."/>
            <person name="Takazaki Y."/>
            <person name="Terasawa K."/>
            <person name="Tsuji K."/>
            <person name="Waki K."/>
            <person name="Yamagata H."/>
            <person name="Yamane H."/>
            <person name="Yoshiki S."/>
            <person name="Yoshihara R."/>
            <person name="Yukawa K."/>
            <person name="Zhong H."/>
            <person name="Iwama H."/>
            <person name="Endo T."/>
            <person name="Ito H."/>
            <person name="Hahn J.H."/>
            <person name="Kim H.I."/>
            <person name="Eun M.Y."/>
            <person name="Yano M."/>
            <person name="Jiang J."/>
            <person name="Gojobori T."/>
        </authorList>
    </citation>
    <scope>NUCLEOTIDE SEQUENCE [LARGE SCALE GENOMIC DNA]</scope>
</reference>
<gene>
    <name evidence="1" type="primary">P0463F06.30</name>
</gene>
<dbReference type="Proteomes" id="UP000817658">
    <property type="component" value="Chromosome 1"/>
</dbReference>
<accession>Q5ZDU4</accession>
<dbReference type="AlphaFoldDB" id="Q5ZDU4"/>
<organism evidence="1">
    <name type="scientific">Oryza sativa subsp. japonica</name>
    <name type="common">Rice</name>
    <dbReference type="NCBI Taxonomy" id="39947"/>
    <lineage>
        <taxon>Eukaryota</taxon>
        <taxon>Viridiplantae</taxon>
        <taxon>Streptophyta</taxon>
        <taxon>Embryophyta</taxon>
        <taxon>Tracheophyta</taxon>
        <taxon>Spermatophyta</taxon>
        <taxon>Magnoliopsida</taxon>
        <taxon>Liliopsida</taxon>
        <taxon>Poales</taxon>
        <taxon>Poaceae</taxon>
        <taxon>BOP clade</taxon>
        <taxon>Oryzoideae</taxon>
        <taxon>Oryzeae</taxon>
        <taxon>Oryzinae</taxon>
        <taxon>Oryza</taxon>
        <taxon>Oryza sativa</taxon>
    </lineage>
</organism>
<dbReference type="EMBL" id="AP002867">
    <property type="protein sequence ID" value="BAD52562.1"/>
    <property type="molecule type" value="Genomic_DNA"/>
</dbReference>
<protein>
    <submittedName>
        <fullName evidence="1">Uncharacterized protein</fullName>
    </submittedName>
</protein>
<name>Q5ZDU4_ORYSJ</name>
<evidence type="ECO:0000313" key="1">
    <source>
        <dbReference type="EMBL" id="BAD52562.1"/>
    </source>
</evidence>